<evidence type="ECO:0000256" key="2">
    <source>
        <dbReference type="ARBA" id="ARBA00023242"/>
    </source>
</evidence>
<organism evidence="4 5">
    <name type="scientific">Symbiochloris irregularis</name>
    <dbReference type="NCBI Taxonomy" id="706552"/>
    <lineage>
        <taxon>Eukaryota</taxon>
        <taxon>Viridiplantae</taxon>
        <taxon>Chlorophyta</taxon>
        <taxon>core chlorophytes</taxon>
        <taxon>Trebouxiophyceae</taxon>
        <taxon>Trebouxiales</taxon>
        <taxon>Trebouxiaceae</taxon>
        <taxon>Symbiochloris</taxon>
    </lineage>
</organism>
<dbReference type="AlphaFoldDB" id="A0AAW1PMM4"/>
<protein>
    <submittedName>
        <fullName evidence="4">Uncharacterized protein</fullName>
    </submittedName>
</protein>
<dbReference type="Gene3D" id="2.30.30.140">
    <property type="match status" value="1"/>
</dbReference>
<dbReference type="GO" id="GO:0000785">
    <property type="term" value="C:chromatin"/>
    <property type="evidence" value="ECO:0007669"/>
    <property type="project" value="TreeGrafter"/>
</dbReference>
<dbReference type="InterPro" id="IPR039776">
    <property type="entry name" value="Pds5"/>
</dbReference>
<feature type="region of interest" description="Disordered" evidence="3">
    <location>
        <begin position="335"/>
        <end position="358"/>
    </location>
</feature>
<name>A0AAW1PMM4_9CHLO</name>
<dbReference type="Proteomes" id="UP001465755">
    <property type="component" value="Unassembled WGS sequence"/>
</dbReference>
<feature type="region of interest" description="Disordered" evidence="3">
    <location>
        <begin position="132"/>
        <end position="177"/>
    </location>
</feature>
<evidence type="ECO:0000256" key="3">
    <source>
        <dbReference type="SAM" id="MobiDB-lite"/>
    </source>
</evidence>
<feature type="compositionally biased region" description="Polar residues" evidence="3">
    <location>
        <begin position="336"/>
        <end position="347"/>
    </location>
</feature>
<dbReference type="CDD" id="cd20404">
    <property type="entry name" value="Tudor_Agenet_AtEML-like"/>
    <property type="match status" value="1"/>
</dbReference>
<gene>
    <name evidence="4" type="ORF">WJX73_002059</name>
</gene>
<comment type="subcellular location">
    <subcellularLocation>
        <location evidence="1">Nucleus</location>
    </subcellularLocation>
</comment>
<evidence type="ECO:0000313" key="4">
    <source>
        <dbReference type="EMBL" id="KAK9809746.1"/>
    </source>
</evidence>
<comment type="caution">
    <text evidence="4">The sequence shown here is derived from an EMBL/GenBank/DDBJ whole genome shotgun (WGS) entry which is preliminary data.</text>
</comment>
<dbReference type="EMBL" id="JALJOQ010000016">
    <property type="protein sequence ID" value="KAK9809746.1"/>
    <property type="molecule type" value="Genomic_DNA"/>
</dbReference>
<accession>A0AAW1PMM4</accession>
<dbReference type="GO" id="GO:0006281">
    <property type="term" value="P:DNA repair"/>
    <property type="evidence" value="ECO:0007669"/>
    <property type="project" value="TreeGrafter"/>
</dbReference>
<feature type="compositionally biased region" description="Polar residues" evidence="3">
    <location>
        <begin position="86"/>
        <end position="102"/>
    </location>
</feature>
<evidence type="ECO:0000313" key="5">
    <source>
        <dbReference type="Proteomes" id="UP001465755"/>
    </source>
</evidence>
<evidence type="ECO:0000256" key="1">
    <source>
        <dbReference type="ARBA" id="ARBA00004123"/>
    </source>
</evidence>
<feature type="region of interest" description="Disordered" evidence="3">
    <location>
        <begin position="82"/>
        <end position="102"/>
    </location>
</feature>
<dbReference type="GO" id="GO:0005634">
    <property type="term" value="C:nucleus"/>
    <property type="evidence" value="ECO:0007669"/>
    <property type="project" value="UniProtKB-SubCell"/>
</dbReference>
<dbReference type="PANTHER" id="PTHR12663">
    <property type="entry name" value="ANDROGEN INDUCED INHIBITOR OF PROLIFERATION AS3 / PDS5-RELATED"/>
    <property type="match status" value="1"/>
</dbReference>
<sequence length="471" mass="49530">MAHVLISEYTARFDNPCHPGFCTRWLKNSRPAMQLDSEECLSAFVKISQESTPAPDCCVMLETCSDRSSAHPFDARDLLMSRGRSPASSSLADNSCPPATNTRLGDRCERPCEATGSVASLSDLADDSFIAAHSGTSDDKGVDGDSAGSASEDMGPSSISARRAVSPAQARSAAGSARQSANFKAHRAWQLVLKAQSLWPECGPEALVQQDGKALLQAADDDDHHDLAGVHVHVFWPDDQTYYRGTVVSFRAGEGSYLAPLLLPFHSGLPAGAPVPCSNAVGWRIAVYWLEDQAFYTGCVAAFDAAAGQHSIRYDDGEQQVLDLRRHNVKWLLSPTRAQQQGSDTTAPGTPPPLSGGQGTLLGGSSTALCSGTGALAAGLALCGAGDDAPWEDLLAKQEEADPWEEAHLGLEGRVPQLALAASAHLSPSCQGVKKEFLDLDESLSGSQGASYVAAVVTSSCVAVVLAHIKA</sequence>
<proteinExistence type="predicted"/>
<keyword evidence="5" id="KW-1185">Reference proteome</keyword>
<dbReference type="PANTHER" id="PTHR12663:SF0">
    <property type="entry name" value="PRECOCIOUS DISSOCIATION OF SISTERS 5, ISOFORM A"/>
    <property type="match status" value="1"/>
</dbReference>
<feature type="compositionally biased region" description="Low complexity" evidence="3">
    <location>
        <begin position="168"/>
        <end position="177"/>
    </location>
</feature>
<reference evidence="4 5" key="1">
    <citation type="journal article" date="2024" name="Nat. Commun.">
        <title>Phylogenomics reveals the evolutionary origins of lichenization in chlorophyte algae.</title>
        <authorList>
            <person name="Puginier C."/>
            <person name="Libourel C."/>
            <person name="Otte J."/>
            <person name="Skaloud P."/>
            <person name="Haon M."/>
            <person name="Grisel S."/>
            <person name="Petersen M."/>
            <person name="Berrin J.G."/>
            <person name="Delaux P.M."/>
            <person name="Dal Grande F."/>
            <person name="Keller J."/>
        </authorList>
    </citation>
    <scope>NUCLEOTIDE SEQUENCE [LARGE SCALE GENOMIC DNA]</scope>
    <source>
        <strain evidence="4 5">SAG 2036</strain>
    </source>
</reference>
<keyword evidence="2" id="KW-0539">Nucleus</keyword>
<dbReference type="GO" id="GO:0007064">
    <property type="term" value="P:mitotic sister chromatid cohesion"/>
    <property type="evidence" value="ECO:0007669"/>
    <property type="project" value="InterPro"/>
</dbReference>
<dbReference type="SUPFAM" id="SSF63748">
    <property type="entry name" value="Tudor/PWWP/MBT"/>
    <property type="match status" value="1"/>
</dbReference>